<evidence type="ECO:0000256" key="2">
    <source>
        <dbReference type="ARBA" id="ARBA00022692"/>
    </source>
</evidence>
<keyword evidence="4 7" id="KW-0472">Membrane</keyword>
<evidence type="ECO:0000256" key="3">
    <source>
        <dbReference type="ARBA" id="ARBA00022989"/>
    </source>
</evidence>
<feature type="site" description="Important for catalytic activity" evidence="7">
    <location>
        <position position="228"/>
    </location>
</feature>
<comment type="similarity">
    <text evidence="7">Belongs to the transglycosylase MltG family.</text>
</comment>
<keyword evidence="9" id="KW-1185">Reference proteome</keyword>
<evidence type="ECO:0000256" key="6">
    <source>
        <dbReference type="ARBA" id="ARBA00023316"/>
    </source>
</evidence>
<dbReference type="CDD" id="cd08010">
    <property type="entry name" value="MltG_like"/>
    <property type="match status" value="1"/>
</dbReference>
<dbReference type="KEGG" id="dca:Desca_2217"/>
<keyword evidence="6 7" id="KW-0961">Cell wall biogenesis/degradation</keyword>
<dbReference type="Proteomes" id="UP000009226">
    <property type="component" value="Chromosome"/>
</dbReference>
<dbReference type="RefSeq" id="WP_013810623.1">
    <property type="nucleotide sequence ID" value="NC_015565.1"/>
</dbReference>
<evidence type="ECO:0000313" key="9">
    <source>
        <dbReference type="Proteomes" id="UP000009226"/>
    </source>
</evidence>
<keyword evidence="5 7" id="KW-0456">Lyase</keyword>
<dbReference type="GO" id="GO:0005886">
    <property type="term" value="C:plasma membrane"/>
    <property type="evidence" value="ECO:0007669"/>
    <property type="project" value="UniProtKB-UniRule"/>
</dbReference>
<dbReference type="HOGENOM" id="CLU_025574_2_2_9"/>
<dbReference type="EMBL" id="CP002736">
    <property type="protein sequence ID" value="AEF95055.1"/>
    <property type="molecule type" value="Genomic_DNA"/>
</dbReference>
<keyword evidence="3 7" id="KW-1133">Transmembrane helix</keyword>
<evidence type="ECO:0000256" key="4">
    <source>
        <dbReference type="ARBA" id="ARBA00023136"/>
    </source>
</evidence>
<dbReference type="eggNOG" id="COG1559">
    <property type="taxonomic scope" value="Bacteria"/>
</dbReference>
<comment type="function">
    <text evidence="7">Functions as a peptidoglycan terminase that cleaves nascent peptidoglycan strands endolytically to terminate their elongation.</text>
</comment>
<dbReference type="STRING" id="868595.Desca_2217"/>
<name>F6B2U7_DESCC</name>
<dbReference type="GO" id="GO:0008932">
    <property type="term" value="F:lytic endotransglycosylase activity"/>
    <property type="evidence" value="ECO:0007669"/>
    <property type="project" value="UniProtKB-UniRule"/>
</dbReference>
<dbReference type="EC" id="4.2.2.29" evidence="7"/>
<evidence type="ECO:0000256" key="5">
    <source>
        <dbReference type="ARBA" id="ARBA00023239"/>
    </source>
</evidence>
<evidence type="ECO:0000256" key="1">
    <source>
        <dbReference type="ARBA" id="ARBA00022475"/>
    </source>
</evidence>
<dbReference type="Pfam" id="PF02618">
    <property type="entry name" value="YceG"/>
    <property type="match status" value="1"/>
</dbReference>
<dbReference type="Gene3D" id="3.30.160.60">
    <property type="entry name" value="Classic Zinc Finger"/>
    <property type="match status" value="1"/>
</dbReference>
<dbReference type="AlphaFoldDB" id="F6B2U7"/>
<evidence type="ECO:0000256" key="7">
    <source>
        <dbReference type="HAMAP-Rule" id="MF_02065"/>
    </source>
</evidence>
<comment type="catalytic activity">
    <reaction evidence="7">
        <text>a peptidoglycan chain = a peptidoglycan chain with N-acetyl-1,6-anhydromuramyl-[peptide] at the reducing end + a peptidoglycan chain with N-acetylglucosamine at the non-reducing end.</text>
        <dbReference type="EC" id="4.2.2.29"/>
    </reaction>
</comment>
<dbReference type="GO" id="GO:0071555">
    <property type="term" value="P:cell wall organization"/>
    <property type="evidence" value="ECO:0007669"/>
    <property type="project" value="UniProtKB-KW"/>
</dbReference>
<dbReference type="Gene3D" id="3.30.1490.480">
    <property type="entry name" value="Endolytic murein transglycosylase"/>
    <property type="match status" value="2"/>
</dbReference>
<protein>
    <recommendedName>
        <fullName evidence="7">Endolytic murein transglycosylase</fullName>
        <ecNumber evidence="7">4.2.2.29</ecNumber>
    </recommendedName>
    <alternativeName>
        <fullName evidence="7">Peptidoglycan lytic transglycosylase</fullName>
    </alternativeName>
    <alternativeName>
        <fullName evidence="7">Peptidoglycan polymerization terminase</fullName>
    </alternativeName>
</protein>
<organism evidence="8 9">
    <name type="scientific">Desulfotomaculum nigrificans (strain DSM 14880 / VKM B-2319 / CO-1-SRB)</name>
    <name type="common">Desulfotomaculum carboxydivorans</name>
    <dbReference type="NCBI Taxonomy" id="868595"/>
    <lineage>
        <taxon>Bacteria</taxon>
        <taxon>Bacillati</taxon>
        <taxon>Bacillota</taxon>
        <taxon>Clostridia</taxon>
        <taxon>Eubacteriales</taxon>
        <taxon>Desulfotomaculaceae</taxon>
        <taxon>Desulfotomaculum</taxon>
    </lineage>
</organism>
<dbReference type="GO" id="GO:0009252">
    <property type="term" value="P:peptidoglycan biosynthetic process"/>
    <property type="evidence" value="ECO:0007669"/>
    <property type="project" value="UniProtKB-UniRule"/>
</dbReference>
<keyword evidence="2 7" id="KW-0812">Transmembrane</keyword>
<evidence type="ECO:0000313" key="8">
    <source>
        <dbReference type="EMBL" id="AEF95055.1"/>
    </source>
</evidence>
<reference evidence="8" key="1">
    <citation type="submission" date="2011-05" db="EMBL/GenBank/DDBJ databases">
        <title>Complete sequence of Desulfotomaculum carboxydivorans CO-1-SRB.</title>
        <authorList>
            <consortium name="US DOE Joint Genome Institute"/>
            <person name="Lucas S."/>
            <person name="Han J."/>
            <person name="Lapidus A."/>
            <person name="Cheng J.-F."/>
            <person name="Goodwin L."/>
            <person name="Pitluck S."/>
            <person name="Peters L."/>
            <person name="Mikhailova N."/>
            <person name="Lu M."/>
            <person name="Han C."/>
            <person name="Tapia R."/>
            <person name="Land M."/>
            <person name="Hauser L."/>
            <person name="Kyrpides N."/>
            <person name="Ivanova N."/>
            <person name="Pagani I."/>
            <person name="Stams A."/>
            <person name="Plugge C."/>
            <person name="Muyzer G."/>
            <person name="Kuever J."/>
            <person name="Parshina S."/>
            <person name="Ivanova A."/>
            <person name="Nazina T."/>
            <person name="Woyke T."/>
        </authorList>
    </citation>
    <scope>NUCLEOTIDE SEQUENCE [LARGE SCALE GENOMIC DNA]</scope>
    <source>
        <strain evidence="8">CO-1-SRB</strain>
    </source>
</reference>
<keyword evidence="1 7" id="KW-1003">Cell membrane</keyword>
<dbReference type="NCBIfam" id="TIGR00247">
    <property type="entry name" value="endolytic transglycosylase MltG"/>
    <property type="match status" value="1"/>
</dbReference>
<dbReference type="InterPro" id="IPR003770">
    <property type="entry name" value="MLTG-like"/>
</dbReference>
<dbReference type="PANTHER" id="PTHR30518">
    <property type="entry name" value="ENDOLYTIC MUREIN TRANSGLYCOSYLASE"/>
    <property type="match status" value="1"/>
</dbReference>
<dbReference type="PANTHER" id="PTHR30518:SF2">
    <property type="entry name" value="ENDOLYTIC MUREIN TRANSGLYCOSYLASE"/>
    <property type="match status" value="1"/>
</dbReference>
<sequence length="341" mass="38394" precursor="true">MAKGWRVNSKFFILIFLLLLVVLGVRQVAMSMLAPVNPSADSRDNLVRVPPHSSTGQVADLLKQQGLIRSSRAFRLYSRFYNLDNQLKAGYYLLNESMSTPKIIHILVHGKTASKSFTIPEGYTLAQITGVLANKGLIREQLFKDLLAKGDFNYPFLKNLPPGPRRLEGYLFPATYNISLDSTEKDIINAMLAGMDQQLKEIHFAEKAKALNLTVHQALTIASMIEREAKKDYDRPLISSVIHNRLRQGMKLQIDATVEYALGGHREKIYYKDLEVDSPYNTYKYNGLPPGPIACPGRESLLAAVNPSSTKYLYYVAKPDGSHAFATTLKEHEENKQKYLK</sequence>
<proteinExistence type="inferred from homology"/>
<gene>
    <name evidence="7" type="primary">mltG</name>
    <name evidence="8" type="ordered locus">Desca_2217</name>
</gene>
<accession>F6B2U7</accession>
<dbReference type="HAMAP" id="MF_02065">
    <property type="entry name" value="MltG"/>
    <property type="match status" value="1"/>
</dbReference>